<dbReference type="RefSeq" id="WP_208554924.1">
    <property type="nucleotide sequence ID" value="NZ_CP072011.1"/>
</dbReference>
<dbReference type="EMBL" id="CP072011">
    <property type="protein sequence ID" value="QTH13191.1"/>
    <property type="molecule type" value="Genomic_DNA"/>
</dbReference>
<accession>A0A8B6UMR4</accession>
<name>A0A8B6UMR4_9PSED</name>
<dbReference type="AlphaFoldDB" id="A0A8B6UMR4"/>
<sequence length="1061" mass="114054">MLPTENFLIVERVVMQSDDGVEQGESTGKPDDNIADGLTDAGETRAVRTLRASSGAAYWAELELNAIWSGNGKTFTVETIRFRAADNGRTSGNIKIGLVSAGDTGWDELEKRATQDGQWHSFVHSRSVAGNVDHAIIDFNFIYDRADTTDKNMTAQARVEYVIPKPSITPIRNVNARRFYVYGAGGIFNGGTVFVRTSIDPVHHVAQITTVNGTWQALVSLSADGRHMTLDAYQKMAGSLKESERAASQDIYLAYITAPAANAVLGIGDKFKGFGAPGSKVKVVMSDNQGFQLTPEVTVTANDTWEAAIDAVLPEGSIAVVAIFELAGFPSVISEPVTYTVLRPPAITGPAANSIQAQTFNLSGNNALKGATVTVYRDPSETSVGHTLVTQDNGSWSADVTVAAGPTSLAALQTLNGKDSGRSSPRAFKIKPPKLFDIQVTYPRPGTARFSGAGHAGATVDVHKTGVNDPQVSTGVSGGQWAVEWSDQPPGSYSVDIRQKLPDGSAWIHSDWSDRLTVTIPVPTPTLEVQVGGDRKPVFSGIGHSWTGQPAAQIEVLRVGESTPAVPTVEVVNNSWSSAATEAWNPGTYSVEARQLFNNLSSEPTSKQFVIRAPVPTVEVRQDGLTPRFSGTCLNGAQVQLQFDGDPNSPYAAQVSGATWSFTQQEPFMPGTYTARVTQSFGGQTSDEVSQPFEVVVLRPVITSPVNDEEVDHNPIIQGTGGIPGALMRVFDFVSETLLGEAEVTGNAWSVPITEDLVFDDHKVYAVQQYGEFPSEKSEPVSFKVILFPPTIDHPQPGDAIARVSVIDGYARKVSGLDTATVELWLDGADEPLATVRARGNDGYWFYDAHLPVGTYTLRAKQFFKDKDSDFSPDHAFTAVPAIPVIESPALQQHLGATVTISGHGYTGDWVEVAWSDAPDTVLGRVQVQANRTWSMPLAIERPAGPHSLIVQQECDGYSSGWSATHEVLLLSRAPTFTTPEAGQWFAGTAFFEGTGESGKRVEVSHWFDARQVIAPDLAVADGTWAGSPREPLTPGPHWVKAWQAGSDWGESPRFDVAQEL</sequence>
<protein>
    <submittedName>
        <fullName evidence="1">Uncharacterized protein</fullName>
    </submittedName>
</protein>
<organism evidence="1 2">
    <name type="scientific">Pseudomonas corrugata</name>
    <dbReference type="NCBI Taxonomy" id="47879"/>
    <lineage>
        <taxon>Bacteria</taxon>
        <taxon>Pseudomonadati</taxon>
        <taxon>Pseudomonadota</taxon>
        <taxon>Gammaproteobacteria</taxon>
        <taxon>Pseudomonadales</taxon>
        <taxon>Pseudomonadaceae</taxon>
        <taxon>Pseudomonas</taxon>
    </lineage>
</organism>
<evidence type="ECO:0000313" key="2">
    <source>
        <dbReference type="Proteomes" id="UP000663914"/>
    </source>
</evidence>
<proteinExistence type="predicted"/>
<dbReference type="Proteomes" id="UP000663914">
    <property type="component" value="Chromosome"/>
</dbReference>
<evidence type="ECO:0000313" key="1">
    <source>
        <dbReference type="EMBL" id="QTH13191.1"/>
    </source>
</evidence>
<reference evidence="1" key="2">
    <citation type="submission" date="2021-03" db="EMBL/GenBank/DDBJ databases">
        <authorList>
            <person name="Valentovich L.N."/>
            <person name="Akhremchuk A.E."/>
            <person name="Miamin V.E."/>
        </authorList>
    </citation>
    <scope>NUCLEOTIDE SEQUENCE</scope>
    <source>
        <strain evidence="1">3prime</strain>
    </source>
</reference>
<reference evidence="1" key="1">
    <citation type="book" date="2019" name="MICROBIAL BIOTECHNOLOGY" publisher="Unknown Publisher">
        <title>Optimization of recombineering for directed mutagenesis of bacteria Pseudomonas corrugata 3'.</title>
        <authorList>
            <person name="Buinitskaja S.V."/>
            <person name="Pilipenok N."/>
            <person name="Valentovich L.N."/>
        </authorList>
    </citation>
    <scope>NUCLEOTIDE SEQUENCE</scope>
    <source>
        <strain evidence="1">3prime</strain>
    </source>
</reference>
<gene>
    <name evidence="1" type="ORF">C4C32_21890</name>
</gene>